<dbReference type="InterPro" id="IPR052016">
    <property type="entry name" value="Bact_Sigma-Reg"/>
</dbReference>
<dbReference type="InterPro" id="IPR036457">
    <property type="entry name" value="PPM-type-like_dom_sf"/>
</dbReference>
<dbReference type="InterPro" id="IPR001932">
    <property type="entry name" value="PPM-type_phosphatase-like_dom"/>
</dbReference>
<dbReference type="Proteomes" id="UP000734511">
    <property type="component" value="Unassembled WGS sequence"/>
</dbReference>
<name>A0ABX0ZHL7_9ACTN</name>
<evidence type="ECO:0000256" key="2">
    <source>
        <dbReference type="SAM" id="MobiDB-lite"/>
    </source>
</evidence>
<comment type="caution">
    <text evidence="5">The sequence shown here is derived from an EMBL/GenBank/DDBJ whole genome shotgun (WGS) entry which is preliminary data.</text>
</comment>
<evidence type="ECO:0000256" key="3">
    <source>
        <dbReference type="SAM" id="Phobius"/>
    </source>
</evidence>
<feature type="compositionally biased region" description="Pro residues" evidence="2">
    <location>
        <begin position="384"/>
        <end position="398"/>
    </location>
</feature>
<dbReference type="PANTHER" id="PTHR43156:SF2">
    <property type="entry name" value="STAGE II SPORULATION PROTEIN E"/>
    <property type="match status" value="1"/>
</dbReference>
<dbReference type="RefSeq" id="WP_167982192.1">
    <property type="nucleotide sequence ID" value="NZ_JAATEJ010000004.1"/>
</dbReference>
<dbReference type="PANTHER" id="PTHR43156">
    <property type="entry name" value="STAGE II SPORULATION PROTEIN E-RELATED"/>
    <property type="match status" value="1"/>
</dbReference>
<dbReference type="SUPFAM" id="SSF81606">
    <property type="entry name" value="PP2C-like"/>
    <property type="match status" value="1"/>
</dbReference>
<feature type="transmembrane region" description="Helical" evidence="3">
    <location>
        <begin position="24"/>
        <end position="43"/>
    </location>
</feature>
<dbReference type="SMART" id="SM00331">
    <property type="entry name" value="PP2C_SIG"/>
    <property type="match status" value="1"/>
</dbReference>
<sequence length="417" mass="45013">MKWQWSRPRADRDETDWSWQTNRGLVAVPIALIVVITVADVLAPQEVHLGPLLVVAPALTASFGSSRLTALVGLLATGALFTISAVRNSIFTSNHESQLVALIVISAFTVFFCRLREKHGAELRQVRSVAEAAQQVVLQPLPERIGPLSVAFRYEAAADQARIGGDLYAAVRTAHGTRLLIGDVRGKGLTAVDDADLLLGAFRSAAHRELPLPALHTELEAIVAWGLTQPNRHGPEAAESFITAALIDIPDDEPRISILNSGHPAPLRLHRGGVTTLSPRQFAPPIGVLQDSGAAPDVFPFEPGDTLLLYTDGVTEARDDTGRFYPLADRLGGIVHTEVHPVDLLALLREDLLDHTSGTLDDDAAVVAVRRDYLGDRPTAERPAPSPRRPHGQPPAHTPPGTRTRRPTLADHRPPPV</sequence>
<feature type="compositionally biased region" description="Basic and acidic residues" evidence="2">
    <location>
        <begin position="408"/>
        <end position="417"/>
    </location>
</feature>
<keyword evidence="3" id="KW-1133">Transmembrane helix</keyword>
<dbReference type="Pfam" id="PF07228">
    <property type="entry name" value="SpoIIE"/>
    <property type="match status" value="1"/>
</dbReference>
<feature type="transmembrane region" description="Helical" evidence="3">
    <location>
        <begin position="68"/>
        <end position="86"/>
    </location>
</feature>
<keyword evidence="3" id="KW-0472">Membrane</keyword>
<reference evidence="5 6" key="1">
    <citation type="submission" date="2020-03" db="EMBL/GenBank/DDBJ databases">
        <title>WGS of actinomycetes isolated from Thailand.</title>
        <authorList>
            <person name="Thawai C."/>
        </authorList>
    </citation>
    <scope>NUCLEOTIDE SEQUENCE [LARGE SCALE GENOMIC DNA]</scope>
    <source>
        <strain evidence="5 6">PRB2-1</strain>
    </source>
</reference>
<feature type="region of interest" description="Disordered" evidence="2">
    <location>
        <begin position="374"/>
        <end position="417"/>
    </location>
</feature>
<feature type="domain" description="PPM-type phosphatase" evidence="4">
    <location>
        <begin position="148"/>
        <end position="371"/>
    </location>
</feature>
<organism evidence="5 6">
    <name type="scientific">Actinacidiphila epipremni</name>
    <dbReference type="NCBI Taxonomy" id="2053013"/>
    <lineage>
        <taxon>Bacteria</taxon>
        <taxon>Bacillati</taxon>
        <taxon>Actinomycetota</taxon>
        <taxon>Actinomycetes</taxon>
        <taxon>Kitasatosporales</taxon>
        <taxon>Streptomycetaceae</taxon>
        <taxon>Actinacidiphila</taxon>
    </lineage>
</organism>
<evidence type="ECO:0000313" key="5">
    <source>
        <dbReference type="EMBL" id="NJP43324.1"/>
    </source>
</evidence>
<evidence type="ECO:0000313" key="6">
    <source>
        <dbReference type="Proteomes" id="UP000734511"/>
    </source>
</evidence>
<gene>
    <name evidence="5" type="ORF">HCN08_07905</name>
</gene>
<keyword evidence="3" id="KW-0812">Transmembrane</keyword>
<evidence type="ECO:0000256" key="1">
    <source>
        <dbReference type="ARBA" id="ARBA00022801"/>
    </source>
</evidence>
<feature type="transmembrane region" description="Helical" evidence="3">
    <location>
        <begin position="98"/>
        <end position="115"/>
    </location>
</feature>
<proteinExistence type="predicted"/>
<keyword evidence="6" id="KW-1185">Reference proteome</keyword>
<dbReference type="EMBL" id="JAATEJ010000004">
    <property type="protein sequence ID" value="NJP43324.1"/>
    <property type="molecule type" value="Genomic_DNA"/>
</dbReference>
<protein>
    <submittedName>
        <fullName evidence="5">Serine/threonine-protein phosphatase</fullName>
    </submittedName>
</protein>
<keyword evidence="1" id="KW-0378">Hydrolase</keyword>
<dbReference type="Gene3D" id="3.60.40.10">
    <property type="entry name" value="PPM-type phosphatase domain"/>
    <property type="match status" value="1"/>
</dbReference>
<accession>A0ABX0ZHL7</accession>
<evidence type="ECO:0000259" key="4">
    <source>
        <dbReference type="SMART" id="SM00331"/>
    </source>
</evidence>